<dbReference type="KEGG" id="cvn:111117659"/>
<dbReference type="Pfam" id="PF20478">
    <property type="entry name" value="P2RX7_C"/>
    <property type="match status" value="1"/>
</dbReference>
<sequence length="257" mass="28508">MEADSSDISLDATGPSPVSSSSDEGERAVRGRGRGRGRARQVVGARTRGARGGVRTRGARSRGVRRQANLTTATDRVIAAREERDNQLKASIDQLDEVNLKNLVNKICTKDPSFVFDIVNEASEAERRRGYHPEPSEGLPSWCTCSYCREMPSEAEKLCCGQTPVNCFSILPDFQRVDLDDLVLVVARRYRQDLLAAAPDPDFNRGNRRAAYRQFILWHHGHLGARNRRVIPVAAFGKSGINSQMRLASTEALLEED</sequence>
<dbReference type="RefSeq" id="XP_022312528.1">
    <property type="nucleotide sequence ID" value="XM_022456820.1"/>
</dbReference>
<evidence type="ECO:0000313" key="4">
    <source>
        <dbReference type="RefSeq" id="XP_022312527.1"/>
    </source>
</evidence>
<feature type="region of interest" description="Disordered" evidence="1">
    <location>
        <begin position="1"/>
        <end position="63"/>
    </location>
</feature>
<organism evidence="3 5">
    <name type="scientific">Crassostrea virginica</name>
    <name type="common">Eastern oyster</name>
    <dbReference type="NCBI Taxonomy" id="6565"/>
    <lineage>
        <taxon>Eukaryota</taxon>
        <taxon>Metazoa</taxon>
        <taxon>Spiralia</taxon>
        <taxon>Lophotrochozoa</taxon>
        <taxon>Mollusca</taxon>
        <taxon>Bivalvia</taxon>
        <taxon>Autobranchia</taxon>
        <taxon>Pteriomorphia</taxon>
        <taxon>Ostreida</taxon>
        <taxon>Ostreoidea</taxon>
        <taxon>Ostreidae</taxon>
        <taxon>Crassostrea</taxon>
    </lineage>
</organism>
<dbReference type="PANTHER" id="PTHR36981:SF3">
    <property type="entry name" value="UBIQUITIN-LIKE PROTEASE FAMILY PROFILE DOMAIN-CONTAINING PROTEIN"/>
    <property type="match status" value="1"/>
</dbReference>
<dbReference type="GeneID" id="111117659"/>
<reference evidence="4 5" key="1">
    <citation type="submission" date="2025-04" db="UniProtKB">
        <authorList>
            <consortium name="RefSeq"/>
        </authorList>
    </citation>
    <scope>IDENTIFICATION</scope>
    <source>
        <tissue evidence="4 5">Whole sample</tissue>
    </source>
</reference>
<protein>
    <submittedName>
        <fullName evidence="4 5">Uncharacterized protein LOC111117659</fullName>
    </submittedName>
</protein>
<gene>
    <name evidence="4 5" type="primary">LOC111117659</name>
</gene>
<keyword evidence="3" id="KW-1185">Reference proteome</keyword>
<feature type="domain" description="P2X purinoreceptor 7 intracellular" evidence="2">
    <location>
        <begin position="124"/>
        <end position="234"/>
    </location>
</feature>
<evidence type="ECO:0000259" key="2">
    <source>
        <dbReference type="Pfam" id="PF20478"/>
    </source>
</evidence>
<accession>A0A8B8C9U8</accession>
<evidence type="ECO:0000313" key="5">
    <source>
        <dbReference type="RefSeq" id="XP_022312528.1"/>
    </source>
</evidence>
<dbReference type="RefSeq" id="XP_022312527.1">
    <property type="nucleotide sequence ID" value="XM_022456819.1"/>
</dbReference>
<dbReference type="OrthoDB" id="10068685at2759"/>
<proteinExistence type="predicted"/>
<dbReference type="InterPro" id="IPR046815">
    <property type="entry name" value="P2RX7_C"/>
</dbReference>
<dbReference type="Proteomes" id="UP000694844">
    <property type="component" value="Chromosome 10"/>
</dbReference>
<name>A0A8B8C9U8_CRAVI</name>
<dbReference type="PANTHER" id="PTHR36981">
    <property type="entry name" value="ZGC:195170"/>
    <property type="match status" value="1"/>
</dbReference>
<evidence type="ECO:0000313" key="3">
    <source>
        <dbReference type="Proteomes" id="UP000694844"/>
    </source>
</evidence>
<dbReference type="AlphaFoldDB" id="A0A8B8C9U8"/>
<feature type="compositionally biased region" description="Basic residues" evidence="1">
    <location>
        <begin position="30"/>
        <end position="39"/>
    </location>
</feature>
<evidence type="ECO:0000256" key="1">
    <source>
        <dbReference type="SAM" id="MobiDB-lite"/>
    </source>
</evidence>